<evidence type="ECO:0000256" key="1">
    <source>
        <dbReference type="ARBA" id="ARBA00004193"/>
    </source>
</evidence>
<dbReference type="GO" id="GO:0005886">
    <property type="term" value="C:plasma membrane"/>
    <property type="evidence" value="ECO:0007669"/>
    <property type="project" value="UniProtKB-SubCell"/>
</dbReference>
<dbReference type="InterPro" id="IPR003760">
    <property type="entry name" value="PnrA-like"/>
</dbReference>
<evidence type="ECO:0000256" key="6">
    <source>
        <dbReference type="ARBA" id="ARBA00023288"/>
    </source>
</evidence>
<evidence type="ECO:0000313" key="9">
    <source>
        <dbReference type="EMBL" id="QUI25561.1"/>
    </source>
</evidence>
<comment type="similarity">
    <text evidence="2">Belongs to the BMP lipoprotein family.</text>
</comment>
<sequence>MCTMVLSLLLTGCGEKKSDEPASGGDAAKVSDSTEKDKDAEEDKEEDNKEQETMAKADLMISMVTDTGGINDQSFNQSAWAGLEMAQSELGIEVGFLESTQESDYAPNLENLYDQGNDLMWGIGYLMGDTVLEAAKTNPDKKYATIDFFYSDADPETAPPENLLGVTFREQEPSFLVGYIAGKMTKTNNVGFVGGMDFDVIWRFENGFKAGVKTANPDCEIQIQYANDFGDTAKGKAIANQMYQKDADIIFHAAGYTGTGVIESAVENGKYVIGVDVDQKAILGKDEIITSAMKRVDQAIFNVAKDLKDGKWEGGSNITYGLAEGGVGIAPSSSDAVPADILEEVAQLEKDIIAGKIIVPGTQEEYEAQFPE</sequence>
<organism evidence="9 10">
    <name type="scientific">Vallitalea pronyensis</name>
    <dbReference type="NCBI Taxonomy" id="1348613"/>
    <lineage>
        <taxon>Bacteria</taxon>
        <taxon>Bacillati</taxon>
        <taxon>Bacillota</taxon>
        <taxon>Clostridia</taxon>
        <taxon>Lachnospirales</taxon>
        <taxon>Vallitaleaceae</taxon>
        <taxon>Vallitalea</taxon>
    </lineage>
</organism>
<dbReference type="InterPro" id="IPR028082">
    <property type="entry name" value="Peripla_BP_I"/>
</dbReference>
<dbReference type="Proteomes" id="UP000683246">
    <property type="component" value="Chromosome"/>
</dbReference>
<accession>A0A8J8MPX0</accession>
<dbReference type="AlphaFoldDB" id="A0A8J8MPX0"/>
<dbReference type="InterPro" id="IPR050957">
    <property type="entry name" value="BMP_lipoprotein"/>
</dbReference>
<dbReference type="EMBL" id="CP058649">
    <property type="protein sequence ID" value="QUI25561.1"/>
    <property type="molecule type" value="Genomic_DNA"/>
</dbReference>
<gene>
    <name evidence="9" type="ORF">HZI73_01680</name>
</gene>
<keyword evidence="5" id="KW-0472">Membrane</keyword>
<keyword evidence="4" id="KW-0732">Signal</keyword>
<feature type="region of interest" description="Disordered" evidence="7">
    <location>
        <begin position="13"/>
        <end position="53"/>
    </location>
</feature>
<evidence type="ECO:0000256" key="5">
    <source>
        <dbReference type="ARBA" id="ARBA00023136"/>
    </source>
</evidence>
<feature type="compositionally biased region" description="Basic and acidic residues" evidence="7">
    <location>
        <begin position="32"/>
        <end position="53"/>
    </location>
</feature>
<evidence type="ECO:0000313" key="10">
    <source>
        <dbReference type="Proteomes" id="UP000683246"/>
    </source>
</evidence>
<keyword evidence="10" id="KW-1185">Reference proteome</keyword>
<evidence type="ECO:0000256" key="3">
    <source>
        <dbReference type="ARBA" id="ARBA00022475"/>
    </source>
</evidence>
<dbReference type="Gene3D" id="3.40.50.2300">
    <property type="match status" value="2"/>
</dbReference>
<evidence type="ECO:0000259" key="8">
    <source>
        <dbReference type="Pfam" id="PF02608"/>
    </source>
</evidence>
<name>A0A8J8MPX0_9FIRM</name>
<dbReference type="PANTHER" id="PTHR34296">
    <property type="entry name" value="TRANSCRIPTIONAL ACTIVATOR PROTEIN MED"/>
    <property type="match status" value="1"/>
</dbReference>
<dbReference type="CDD" id="cd06354">
    <property type="entry name" value="PBP1_PrnA-like"/>
    <property type="match status" value="1"/>
</dbReference>
<reference evidence="9" key="1">
    <citation type="submission" date="2020-07" db="EMBL/GenBank/DDBJ databases">
        <title>Vallitalea pronyensis genome.</title>
        <authorList>
            <person name="Postec A."/>
        </authorList>
    </citation>
    <scope>NUCLEOTIDE SEQUENCE</scope>
    <source>
        <strain evidence="9">FatNI3</strain>
    </source>
</reference>
<keyword evidence="3" id="KW-1003">Cell membrane</keyword>
<dbReference type="SUPFAM" id="SSF53822">
    <property type="entry name" value="Periplasmic binding protein-like I"/>
    <property type="match status" value="1"/>
</dbReference>
<keyword evidence="6" id="KW-0449">Lipoprotein</keyword>
<evidence type="ECO:0000256" key="4">
    <source>
        <dbReference type="ARBA" id="ARBA00022729"/>
    </source>
</evidence>
<dbReference type="PANTHER" id="PTHR34296:SF2">
    <property type="entry name" value="ABC TRANSPORTER GUANOSINE-BINDING PROTEIN NUPN"/>
    <property type="match status" value="1"/>
</dbReference>
<proteinExistence type="inferred from homology"/>
<evidence type="ECO:0000256" key="7">
    <source>
        <dbReference type="SAM" id="MobiDB-lite"/>
    </source>
</evidence>
<dbReference type="Pfam" id="PF02608">
    <property type="entry name" value="Bmp"/>
    <property type="match status" value="1"/>
</dbReference>
<protein>
    <submittedName>
        <fullName evidence="9">BMP family ABC transporter substrate-binding protein</fullName>
    </submittedName>
</protein>
<comment type="subcellular location">
    <subcellularLocation>
        <location evidence="1">Cell membrane</location>
        <topology evidence="1">Lipid-anchor</topology>
    </subcellularLocation>
</comment>
<evidence type="ECO:0000256" key="2">
    <source>
        <dbReference type="ARBA" id="ARBA00008610"/>
    </source>
</evidence>
<feature type="domain" description="ABC transporter substrate-binding protein PnrA-like" evidence="8">
    <location>
        <begin position="63"/>
        <end position="362"/>
    </location>
</feature>
<dbReference type="KEGG" id="vpy:HZI73_01680"/>